<organism evidence="3 4">
    <name type="scientific">Alteromonas phage vB_AcoS-R7M</name>
    <dbReference type="NCBI Taxonomy" id="2729541"/>
    <lineage>
        <taxon>Viruses</taxon>
        <taxon>Duplodnaviria</taxon>
        <taxon>Heunggongvirae</taxon>
        <taxon>Uroviricota</taxon>
        <taxon>Caudoviricetes</taxon>
        <taxon>Queuovirinae</taxon>
        <taxon>Amoyvirus</taxon>
        <taxon>Amoyvirus R7M</taxon>
    </lineage>
</organism>
<dbReference type="InterPro" id="IPR025129">
    <property type="entry name" value="DUF4055"/>
</dbReference>
<feature type="domain" description="DUF4055" evidence="2">
    <location>
        <begin position="265"/>
        <end position="399"/>
    </location>
</feature>
<dbReference type="Pfam" id="PF13264">
    <property type="entry name" value="DUF4055"/>
    <property type="match status" value="1"/>
</dbReference>
<keyword evidence="4" id="KW-1185">Reference proteome</keyword>
<evidence type="ECO:0000313" key="3">
    <source>
        <dbReference type="EMBL" id="QJI53345.1"/>
    </source>
</evidence>
<evidence type="ECO:0000313" key="4">
    <source>
        <dbReference type="Proteomes" id="UP000503037"/>
    </source>
</evidence>
<gene>
    <name evidence="3" type="ORF">vBAcoSR7M_23</name>
</gene>
<protein>
    <submittedName>
        <fullName evidence="3">Portal protein</fullName>
    </submittedName>
</protein>
<feature type="compositionally biased region" description="Acidic residues" evidence="1">
    <location>
        <begin position="489"/>
        <end position="502"/>
    </location>
</feature>
<accession>A0A6M3YNC4</accession>
<name>A0A6M3YNC4_9CAUD</name>
<dbReference type="Proteomes" id="UP000503037">
    <property type="component" value="Segment"/>
</dbReference>
<reference evidence="4" key="1">
    <citation type="submission" date="2020-04" db="EMBL/GenBank/DDBJ databases">
        <authorList>
            <person name="Ma R."/>
            <person name="Lai J."/>
            <person name="Yang Y."/>
            <person name="Jiao N."/>
            <person name="Zhang R."/>
        </authorList>
    </citation>
    <scope>NUCLEOTIDE SEQUENCE [LARGE SCALE GENOMIC DNA]</scope>
</reference>
<feature type="region of interest" description="Disordered" evidence="1">
    <location>
        <begin position="31"/>
        <end position="54"/>
    </location>
</feature>
<feature type="region of interest" description="Disordered" evidence="1">
    <location>
        <begin position="466"/>
        <end position="502"/>
    </location>
</feature>
<dbReference type="EMBL" id="MT345684">
    <property type="protein sequence ID" value="QJI53345.1"/>
    <property type="molecule type" value="Genomic_DNA"/>
</dbReference>
<sequence length="502" mass="54854">MSITSLHPKYSLHLKAQQSCKHAYEGEEKIKDQTTDYLPATSGQKIDGQGNAGTEGDQQYGAYLMRAVFPEIMQEAVEAAIGRMHSKPPTITLPSALEPLRDNASLLGESLEDVLRNINFEQLVTGRVGIMGDIRKTADGSARPLILLYEAETIRNWDDTSELDEDIDINFVVLDESDYVRSADLGWEWKNFYRVLGYVSEGAEGQTGFRFDLNGKIYGTAVLESEQLVDSGEFFTPVYSGKPLEQIPFVFANASDMSPDPSRPPLMGLVNICLAIYRAEADYNQSLFMQGQDTLVRIGAVDTEETVRTGAGAKIDVPINGDAKYIGVSSQGLPEQRQALENRYARALQRAGSFIDSTKARESGEALRLRQAGQSATLPQIAKTGAAALERILKMLAIWVGANPDEVEVKPNLEFAKEAFDTASFLQLMQAKGLGAPISKETIHKYVAAQGLTDKTFEEETTIMESEVPGSDVLGQGGSVGNEANGIEDNTDENDNDDNEQA</sequence>
<proteinExistence type="predicted"/>
<evidence type="ECO:0000256" key="1">
    <source>
        <dbReference type="SAM" id="MobiDB-lite"/>
    </source>
</evidence>
<evidence type="ECO:0000259" key="2">
    <source>
        <dbReference type="Pfam" id="PF13264"/>
    </source>
</evidence>